<dbReference type="Proteomes" id="UP001283361">
    <property type="component" value="Unassembled WGS sequence"/>
</dbReference>
<dbReference type="EMBL" id="JAWDGP010005686">
    <property type="protein sequence ID" value="KAK3754060.1"/>
    <property type="molecule type" value="Genomic_DNA"/>
</dbReference>
<proteinExistence type="predicted"/>
<feature type="compositionally biased region" description="Polar residues" evidence="1">
    <location>
        <begin position="154"/>
        <end position="163"/>
    </location>
</feature>
<keyword evidence="3" id="KW-1185">Reference proteome</keyword>
<sequence length="238" mass="26046">MIGIKRFALTYCTEKLTLSEKLRSTKNHLRKQALLGKLTVDGLPILIREAESVRQSLGDRNKVKACKFRANSLQASPAGVPGRKSQQDYLDPPSVPAIGDVCDDGVDSQVENLGGARLALQHWALVPLENRRGHTVKKQFTKNLKTNKNRGDSKNTGQPSNNADELDIQRAPADDHPGGLCQSIGFGFSQHFLRDHQLIVNSASVLCDCGHEGQESNSTDLRSGTRFISCSAQKLNAF</sequence>
<dbReference type="AlphaFoldDB" id="A0AAE0YQU3"/>
<evidence type="ECO:0000313" key="3">
    <source>
        <dbReference type="Proteomes" id="UP001283361"/>
    </source>
</evidence>
<evidence type="ECO:0000313" key="2">
    <source>
        <dbReference type="EMBL" id="KAK3754060.1"/>
    </source>
</evidence>
<feature type="region of interest" description="Disordered" evidence="1">
    <location>
        <begin position="143"/>
        <end position="164"/>
    </location>
</feature>
<accession>A0AAE0YQU3</accession>
<protein>
    <submittedName>
        <fullName evidence="2">Uncharacterized protein</fullName>
    </submittedName>
</protein>
<comment type="caution">
    <text evidence="2">The sequence shown here is derived from an EMBL/GenBank/DDBJ whole genome shotgun (WGS) entry which is preliminary data.</text>
</comment>
<evidence type="ECO:0000256" key="1">
    <source>
        <dbReference type="SAM" id="MobiDB-lite"/>
    </source>
</evidence>
<reference evidence="2" key="1">
    <citation type="journal article" date="2023" name="G3 (Bethesda)">
        <title>A reference genome for the long-term kleptoplast-retaining sea slug Elysia crispata morphotype clarki.</title>
        <authorList>
            <person name="Eastman K.E."/>
            <person name="Pendleton A.L."/>
            <person name="Shaikh M.A."/>
            <person name="Suttiyut T."/>
            <person name="Ogas R."/>
            <person name="Tomko P."/>
            <person name="Gavelis G."/>
            <person name="Widhalm J.R."/>
            <person name="Wisecaver J.H."/>
        </authorList>
    </citation>
    <scope>NUCLEOTIDE SEQUENCE</scope>
    <source>
        <strain evidence="2">ECLA1</strain>
    </source>
</reference>
<gene>
    <name evidence="2" type="ORF">RRG08_024138</name>
</gene>
<organism evidence="2 3">
    <name type="scientific">Elysia crispata</name>
    <name type="common">lettuce slug</name>
    <dbReference type="NCBI Taxonomy" id="231223"/>
    <lineage>
        <taxon>Eukaryota</taxon>
        <taxon>Metazoa</taxon>
        <taxon>Spiralia</taxon>
        <taxon>Lophotrochozoa</taxon>
        <taxon>Mollusca</taxon>
        <taxon>Gastropoda</taxon>
        <taxon>Heterobranchia</taxon>
        <taxon>Euthyneura</taxon>
        <taxon>Panpulmonata</taxon>
        <taxon>Sacoglossa</taxon>
        <taxon>Placobranchoidea</taxon>
        <taxon>Plakobranchidae</taxon>
        <taxon>Elysia</taxon>
    </lineage>
</organism>
<name>A0AAE0YQU3_9GAST</name>